<dbReference type="AlphaFoldDB" id="A0A1H8BP54"/>
<organism evidence="1 2">
    <name type="scientific">Lihuaxuella thermophila</name>
    <dbReference type="NCBI Taxonomy" id="1173111"/>
    <lineage>
        <taxon>Bacteria</taxon>
        <taxon>Bacillati</taxon>
        <taxon>Bacillota</taxon>
        <taxon>Bacilli</taxon>
        <taxon>Bacillales</taxon>
        <taxon>Thermoactinomycetaceae</taxon>
        <taxon>Lihuaxuella</taxon>
    </lineage>
</organism>
<sequence>MAGIIARSAVAPLQSAKYIKQKSLSTGQINTYMAVGNRDTRDREILEYRVDAVQMAWVYVVREDQQDFVETLDNRTDNDT</sequence>
<name>A0A1H8BP54_9BACL</name>
<protein>
    <submittedName>
        <fullName evidence="1">Uncharacterized protein</fullName>
    </submittedName>
</protein>
<reference evidence="1 2" key="1">
    <citation type="submission" date="2016-10" db="EMBL/GenBank/DDBJ databases">
        <authorList>
            <person name="de Groot N.N."/>
        </authorList>
    </citation>
    <scope>NUCLEOTIDE SEQUENCE [LARGE SCALE GENOMIC DNA]</scope>
    <source>
        <strain evidence="1 2">DSM 46701</strain>
    </source>
</reference>
<dbReference type="EMBL" id="FOCQ01000002">
    <property type="protein sequence ID" value="SEM84583.1"/>
    <property type="molecule type" value="Genomic_DNA"/>
</dbReference>
<gene>
    <name evidence="1" type="ORF">SAMN05444955_102288</name>
</gene>
<dbReference type="STRING" id="1173111.SAMN05444955_102288"/>
<evidence type="ECO:0000313" key="1">
    <source>
        <dbReference type="EMBL" id="SEM84583.1"/>
    </source>
</evidence>
<dbReference type="Proteomes" id="UP000199695">
    <property type="component" value="Unassembled WGS sequence"/>
</dbReference>
<proteinExistence type="predicted"/>
<dbReference type="RefSeq" id="WP_089965340.1">
    <property type="nucleotide sequence ID" value="NZ_FOCQ01000002.1"/>
</dbReference>
<keyword evidence="2" id="KW-1185">Reference proteome</keyword>
<accession>A0A1H8BP54</accession>
<evidence type="ECO:0000313" key="2">
    <source>
        <dbReference type="Proteomes" id="UP000199695"/>
    </source>
</evidence>